<comment type="caution">
    <text evidence="3">The sequence shown here is derived from an EMBL/GenBank/DDBJ whole genome shotgun (WGS) entry which is preliminary data.</text>
</comment>
<evidence type="ECO:0000313" key="4">
    <source>
        <dbReference type="Proteomes" id="UP001497623"/>
    </source>
</evidence>
<name>A0AAV2SUZ0_MEGNR</name>
<dbReference type="GO" id="GO:0005886">
    <property type="term" value="C:plasma membrane"/>
    <property type="evidence" value="ECO:0007669"/>
    <property type="project" value="InterPro"/>
</dbReference>
<dbReference type="InterPro" id="IPR020894">
    <property type="entry name" value="Cadherin_CS"/>
</dbReference>
<organism evidence="3 4">
    <name type="scientific">Meganyctiphanes norvegica</name>
    <name type="common">Northern krill</name>
    <name type="synonym">Thysanopoda norvegica</name>
    <dbReference type="NCBI Taxonomy" id="48144"/>
    <lineage>
        <taxon>Eukaryota</taxon>
        <taxon>Metazoa</taxon>
        <taxon>Ecdysozoa</taxon>
        <taxon>Arthropoda</taxon>
        <taxon>Crustacea</taxon>
        <taxon>Multicrustacea</taxon>
        <taxon>Malacostraca</taxon>
        <taxon>Eumalacostraca</taxon>
        <taxon>Eucarida</taxon>
        <taxon>Euphausiacea</taxon>
        <taxon>Euphausiidae</taxon>
        <taxon>Meganyctiphanes</taxon>
    </lineage>
</organism>
<accession>A0AAV2SUZ0</accession>
<evidence type="ECO:0000313" key="3">
    <source>
        <dbReference type="EMBL" id="CAL4246564.1"/>
    </source>
</evidence>
<dbReference type="Proteomes" id="UP001497623">
    <property type="component" value="Unassembled WGS sequence"/>
</dbReference>
<dbReference type="PROSITE" id="PS00232">
    <property type="entry name" value="CADHERIN_1"/>
    <property type="match status" value="1"/>
</dbReference>
<evidence type="ECO:0000256" key="1">
    <source>
        <dbReference type="ARBA" id="ARBA00004370"/>
    </source>
</evidence>
<proteinExistence type="predicted"/>
<feature type="non-terminal residue" evidence="3">
    <location>
        <position position="157"/>
    </location>
</feature>
<dbReference type="EMBL" id="CAXKWB010144770">
    <property type="protein sequence ID" value="CAL4246564.1"/>
    <property type="molecule type" value="Genomic_DNA"/>
</dbReference>
<evidence type="ECO:0008006" key="5">
    <source>
        <dbReference type="Google" id="ProtNLM"/>
    </source>
</evidence>
<feature type="non-terminal residue" evidence="3">
    <location>
        <position position="1"/>
    </location>
</feature>
<evidence type="ECO:0000256" key="2">
    <source>
        <dbReference type="ARBA" id="ARBA00023136"/>
    </source>
</evidence>
<keyword evidence="2" id="KW-0472">Membrane</keyword>
<keyword evidence="4" id="KW-1185">Reference proteome</keyword>
<dbReference type="GO" id="GO:0007155">
    <property type="term" value="P:cell adhesion"/>
    <property type="evidence" value="ECO:0007669"/>
    <property type="project" value="InterPro"/>
</dbReference>
<sequence>ERRGGQSLPFTITCTAQNIKVTHDGVLTILDENDNPPELVHAPQVKEVINRDIDWEEMGDLIDDQIMIVDKDLKSTNNFEVMLYDKESGEEHADITMGSVMEYQITKDTIGRFNIEQKRKHKLELRASCTILTPMLVFDKELEGKVSEFHFNITTTD</sequence>
<reference evidence="3 4" key="1">
    <citation type="submission" date="2024-05" db="EMBL/GenBank/DDBJ databases">
        <authorList>
            <person name="Wallberg A."/>
        </authorList>
    </citation>
    <scope>NUCLEOTIDE SEQUENCE [LARGE SCALE GENOMIC DNA]</scope>
</reference>
<dbReference type="AlphaFoldDB" id="A0AAV2SUZ0"/>
<protein>
    <recommendedName>
        <fullName evidence="5">Cadherin domain-containing protein</fullName>
    </recommendedName>
</protein>
<gene>
    <name evidence="3" type="ORF">MNOR_LOCUS41227</name>
</gene>
<comment type="subcellular location">
    <subcellularLocation>
        <location evidence="1">Membrane</location>
    </subcellularLocation>
</comment>